<protein>
    <submittedName>
        <fullName evidence="1">Uncharacterized protein</fullName>
    </submittedName>
</protein>
<reference evidence="1" key="1">
    <citation type="submission" date="2020-03" db="EMBL/GenBank/DDBJ databases">
        <title>The deep terrestrial virosphere.</title>
        <authorList>
            <person name="Holmfeldt K."/>
            <person name="Nilsson E."/>
            <person name="Simone D."/>
            <person name="Lopez-Fernandez M."/>
            <person name="Wu X."/>
            <person name="de Brujin I."/>
            <person name="Lundin D."/>
            <person name="Andersson A."/>
            <person name="Bertilsson S."/>
            <person name="Dopson M."/>
        </authorList>
    </citation>
    <scope>NUCLEOTIDE SEQUENCE</scope>
    <source>
        <strain evidence="1">MM415B04464</strain>
    </source>
</reference>
<name>A0A6M3LEL4_9ZZZZ</name>
<organism evidence="1">
    <name type="scientific">viral metagenome</name>
    <dbReference type="NCBI Taxonomy" id="1070528"/>
    <lineage>
        <taxon>unclassified sequences</taxon>
        <taxon>metagenomes</taxon>
        <taxon>organismal metagenomes</taxon>
    </lineage>
</organism>
<sequence length="92" mass="10446">MIKISKLAPGMVVFDCHSYKMGNTTLKSYGIWNVRIVEVGADHVIASWNGNPPQKFYQKSFASWYLKKPVLIKYGCCGAYRKATREERAANL</sequence>
<accession>A0A6M3LEL4</accession>
<proteinExistence type="predicted"/>
<dbReference type="EMBL" id="MT143098">
    <property type="protein sequence ID" value="QJA92809.1"/>
    <property type="molecule type" value="Genomic_DNA"/>
</dbReference>
<gene>
    <name evidence="1" type="ORF">MM415B04464_0005</name>
</gene>
<evidence type="ECO:0000313" key="1">
    <source>
        <dbReference type="EMBL" id="QJA92809.1"/>
    </source>
</evidence>
<dbReference type="AlphaFoldDB" id="A0A6M3LEL4"/>